<protein>
    <submittedName>
        <fullName evidence="1">Uncharacterized protein</fullName>
    </submittedName>
</protein>
<name>H8Z5U3_9GAMM</name>
<dbReference type="EMBL" id="JH603170">
    <property type="protein sequence ID" value="EIC19577.1"/>
    <property type="molecule type" value="Genomic_DNA"/>
</dbReference>
<proteinExistence type="predicted"/>
<dbReference type="Proteomes" id="UP000002964">
    <property type="component" value="Unassembled WGS sequence"/>
</dbReference>
<evidence type="ECO:0000313" key="1">
    <source>
        <dbReference type="EMBL" id="EIC19577.1"/>
    </source>
</evidence>
<dbReference type="RefSeq" id="WP_009149982.1">
    <property type="nucleotide sequence ID" value="NZ_CP121471.1"/>
</dbReference>
<organism evidence="1 2">
    <name type="scientific">Thiorhodovibrio frisius</name>
    <dbReference type="NCBI Taxonomy" id="631362"/>
    <lineage>
        <taxon>Bacteria</taxon>
        <taxon>Pseudomonadati</taxon>
        <taxon>Pseudomonadota</taxon>
        <taxon>Gammaproteobacteria</taxon>
        <taxon>Chromatiales</taxon>
        <taxon>Chromatiaceae</taxon>
        <taxon>Thiorhodovibrio</taxon>
    </lineage>
</organism>
<sequence>MIDASVVSVRKPDPRTAMRRLLAQARELLGRADLASIECDGDCSHCAIKQVEGFEQMLADWDLRLAQGVQPTLGDLDVLARWGGMLAGALVRAGALNPSDLPARASAVASGGAVPG</sequence>
<reference evidence="1 2" key="2">
    <citation type="submission" date="2011-11" db="EMBL/GenBank/DDBJ databases">
        <authorList>
            <consortium name="US DOE Joint Genome Institute"/>
            <person name="Lucas S."/>
            <person name="Han J."/>
            <person name="Lapidus A."/>
            <person name="Cheng J.-F."/>
            <person name="Goodwin L."/>
            <person name="Pitluck S."/>
            <person name="Peters L."/>
            <person name="Ovchinnikova G."/>
            <person name="Zhang X."/>
            <person name="Detter J.C."/>
            <person name="Han C."/>
            <person name="Tapia R."/>
            <person name="Land M."/>
            <person name="Hauser L."/>
            <person name="Kyrpides N."/>
            <person name="Ivanova N."/>
            <person name="Pagani I."/>
            <person name="Vogl K."/>
            <person name="Liu Z."/>
            <person name="Overmann J."/>
            <person name="Frigaard N.-U."/>
            <person name="Bryant D."/>
            <person name="Woyke T."/>
        </authorList>
    </citation>
    <scope>NUCLEOTIDE SEQUENCE [LARGE SCALE GENOMIC DNA]</scope>
    <source>
        <strain evidence="1 2">970</strain>
    </source>
</reference>
<dbReference type="OrthoDB" id="6238348at2"/>
<dbReference type="STRING" id="631362.Thi970DRAFT_03157"/>
<reference evidence="2" key="1">
    <citation type="submission" date="2011-06" db="EMBL/GenBank/DDBJ databases">
        <authorList>
            <consortium name="US DOE Joint Genome Institute (JGI-PGF)"/>
            <person name="Lucas S."/>
            <person name="Han J."/>
            <person name="Lapidus A."/>
            <person name="Cheng J.-F."/>
            <person name="Goodwin L."/>
            <person name="Pitluck S."/>
            <person name="Peters L."/>
            <person name="Land M.L."/>
            <person name="Hauser L."/>
            <person name="Vogl K."/>
            <person name="Liu Z."/>
            <person name="Overmann J."/>
            <person name="Frigaard N.-U."/>
            <person name="Bryant D.A."/>
            <person name="Woyke T.J."/>
        </authorList>
    </citation>
    <scope>NUCLEOTIDE SEQUENCE [LARGE SCALE GENOMIC DNA]</scope>
    <source>
        <strain evidence="2">970</strain>
    </source>
</reference>
<evidence type="ECO:0000313" key="2">
    <source>
        <dbReference type="Proteomes" id="UP000002964"/>
    </source>
</evidence>
<gene>
    <name evidence="1" type="ORF">Thi970DRAFT_03157</name>
</gene>
<keyword evidence="2" id="KW-1185">Reference proteome</keyword>
<dbReference type="AlphaFoldDB" id="H8Z5U3"/>
<dbReference type="HOGENOM" id="CLU_2095784_0_0_6"/>
<accession>H8Z5U3</accession>